<evidence type="ECO:0000256" key="4">
    <source>
        <dbReference type="ARBA" id="ARBA00019465"/>
    </source>
</evidence>
<feature type="domain" description="Ketopantoate reductase C-terminal" evidence="12">
    <location>
        <begin position="183"/>
        <end position="303"/>
    </location>
</feature>
<comment type="similarity">
    <text evidence="2 10">Belongs to the ketopantoate reductase family.</text>
</comment>
<evidence type="ECO:0000313" key="13">
    <source>
        <dbReference type="EMBL" id="OGG99210.1"/>
    </source>
</evidence>
<dbReference type="EMBL" id="MFNF01000060">
    <property type="protein sequence ID" value="OGG99210.1"/>
    <property type="molecule type" value="Genomic_DNA"/>
</dbReference>
<dbReference type="Gene3D" id="3.40.50.720">
    <property type="entry name" value="NAD(P)-binding Rossmann-like Domain"/>
    <property type="match status" value="1"/>
</dbReference>
<evidence type="ECO:0000259" key="11">
    <source>
        <dbReference type="Pfam" id="PF02558"/>
    </source>
</evidence>
<name>A0A1F6GMB9_9PROT</name>
<evidence type="ECO:0000256" key="5">
    <source>
        <dbReference type="ARBA" id="ARBA00022655"/>
    </source>
</evidence>
<dbReference type="InterPro" id="IPR003710">
    <property type="entry name" value="ApbA"/>
</dbReference>
<dbReference type="Pfam" id="PF02558">
    <property type="entry name" value="ApbA"/>
    <property type="match status" value="1"/>
</dbReference>
<dbReference type="Gene3D" id="1.10.1040.10">
    <property type="entry name" value="N-(1-d-carboxylethyl)-l-norvaline Dehydrogenase, domain 2"/>
    <property type="match status" value="1"/>
</dbReference>
<sequence>MNDEIQKILVLGSGAIGCFYGARLAKAGLEVSFVVRSDFEAVAQGGIHIHSYEGDFHITPAQVVARPEDYQGQADLVLVATKVLAEIDLPGLLAPLVHPKLKVLLVQNGIEIEAPLAAAYPGLPILSAIAFVGVGRTGPGQVHHQLKGNLEVGAYPGGFGPELDQVMACLLKTGLEVKRSEDICLSRWKKLIWNGAFNPVSVLTQANTEQMLQNPRTEALLRKIMFEVVALARAKGYDLEDRLVEQNLSVTYKMPPYKTSMLLDFEAHRHLETEAILGNPLKIARSLQVPVPHLETLAALLELLAQVKKP</sequence>
<protein>
    <recommendedName>
        <fullName evidence="4 10">2-dehydropantoate 2-reductase</fullName>
        <ecNumber evidence="3 10">1.1.1.169</ecNumber>
    </recommendedName>
    <alternativeName>
        <fullName evidence="8 10">Ketopantoate reductase</fullName>
    </alternativeName>
</protein>
<dbReference type="PANTHER" id="PTHR21708:SF26">
    <property type="entry name" value="2-DEHYDROPANTOATE 2-REDUCTASE"/>
    <property type="match status" value="1"/>
</dbReference>
<dbReference type="FunFam" id="1.10.1040.10:FF:000017">
    <property type="entry name" value="2-dehydropantoate 2-reductase"/>
    <property type="match status" value="1"/>
</dbReference>
<gene>
    <name evidence="13" type="ORF">A2557_10100</name>
</gene>
<keyword evidence="7 10" id="KW-0560">Oxidoreductase</keyword>
<dbReference type="GO" id="GO:0015940">
    <property type="term" value="P:pantothenate biosynthetic process"/>
    <property type="evidence" value="ECO:0007669"/>
    <property type="project" value="UniProtKB-UniPathway"/>
</dbReference>
<dbReference type="PANTHER" id="PTHR21708">
    <property type="entry name" value="PROBABLE 2-DEHYDROPANTOATE 2-REDUCTASE"/>
    <property type="match status" value="1"/>
</dbReference>
<dbReference type="EC" id="1.1.1.169" evidence="3 10"/>
<comment type="pathway">
    <text evidence="1 10">Cofactor biosynthesis; (R)-pantothenate biosynthesis; (R)-pantoate from 3-methyl-2-oxobutanoate: step 2/2.</text>
</comment>
<accession>A0A1F6GMB9</accession>
<dbReference type="GO" id="GO:0008677">
    <property type="term" value="F:2-dehydropantoate 2-reductase activity"/>
    <property type="evidence" value="ECO:0007669"/>
    <property type="project" value="UniProtKB-EC"/>
</dbReference>
<dbReference type="PROSITE" id="PS51257">
    <property type="entry name" value="PROKAR_LIPOPROTEIN"/>
    <property type="match status" value="1"/>
</dbReference>
<keyword evidence="5 10" id="KW-0566">Pantothenate biosynthesis</keyword>
<evidence type="ECO:0000256" key="1">
    <source>
        <dbReference type="ARBA" id="ARBA00004994"/>
    </source>
</evidence>
<feature type="domain" description="Ketopantoate reductase N-terminal" evidence="11">
    <location>
        <begin position="8"/>
        <end position="156"/>
    </location>
</feature>
<dbReference type="InterPro" id="IPR051402">
    <property type="entry name" value="KPR-Related"/>
</dbReference>
<evidence type="ECO:0000256" key="2">
    <source>
        <dbReference type="ARBA" id="ARBA00007870"/>
    </source>
</evidence>
<dbReference type="AlphaFoldDB" id="A0A1F6GMB9"/>
<proteinExistence type="inferred from homology"/>
<dbReference type="Pfam" id="PF08546">
    <property type="entry name" value="ApbA_C"/>
    <property type="match status" value="1"/>
</dbReference>
<dbReference type="SUPFAM" id="SSF48179">
    <property type="entry name" value="6-phosphogluconate dehydrogenase C-terminal domain-like"/>
    <property type="match status" value="1"/>
</dbReference>
<reference evidence="13 14" key="1">
    <citation type="journal article" date="2016" name="Nat. Commun.">
        <title>Thousands of microbial genomes shed light on interconnected biogeochemical processes in an aquifer system.</title>
        <authorList>
            <person name="Anantharaman K."/>
            <person name="Brown C.T."/>
            <person name="Hug L.A."/>
            <person name="Sharon I."/>
            <person name="Castelle C.J."/>
            <person name="Probst A.J."/>
            <person name="Thomas B.C."/>
            <person name="Singh A."/>
            <person name="Wilkins M.J."/>
            <person name="Karaoz U."/>
            <person name="Brodie E.L."/>
            <person name="Williams K.H."/>
            <person name="Hubbard S.S."/>
            <person name="Banfield J.F."/>
        </authorList>
    </citation>
    <scope>NUCLEOTIDE SEQUENCE [LARGE SCALE GENOMIC DNA]</scope>
</reference>
<evidence type="ECO:0000256" key="7">
    <source>
        <dbReference type="ARBA" id="ARBA00023002"/>
    </source>
</evidence>
<dbReference type="InterPro" id="IPR013752">
    <property type="entry name" value="KPA_reductase"/>
</dbReference>
<evidence type="ECO:0000256" key="3">
    <source>
        <dbReference type="ARBA" id="ARBA00013014"/>
    </source>
</evidence>
<dbReference type="InterPro" id="IPR036291">
    <property type="entry name" value="NAD(P)-bd_dom_sf"/>
</dbReference>
<evidence type="ECO:0000256" key="8">
    <source>
        <dbReference type="ARBA" id="ARBA00032024"/>
    </source>
</evidence>
<dbReference type="UniPathway" id="UPA00028">
    <property type="reaction ID" value="UER00004"/>
</dbReference>
<evidence type="ECO:0000313" key="14">
    <source>
        <dbReference type="Proteomes" id="UP000177583"/>
    </source>
</evidence>
<dbReference type="GO" id="GO:0005737">
    <property type="term" value="C:cytoplasm"/>
    <property type="evidence" value="ECO:0007669"/>
    <property type="project" value="TreeGrafter"/>
</dbReference>
<evidence type="ECO:0000256" key="10">
    <source>
        <dbReference type="RuleBase" id="RU362068"/>
    </source>
</evidence>
<comment type="caution">
    <text evidence="13">The sequence shown here is derived from an EMBL/GenBank/DDBJ whole genome shotgun (WGS) entry which is preliminary data.</text>
</comment>
<evidence type="ECO:0000256" key="9">
    <source>
        <dbReference type="ARBA" id="ARBA00048793"/>
    </source>
</evidence>
<evidence type="ECO:0000256" key="6">
    <source>
        <dbReference type="ARBA" id="ARBA00022857"/>
    </source>
</evidence>
<comment type="function">
    <text evidence="10">Catalyzes the NADPH-dependent reduction of ketopantoate into pantoic acid.</text>
</comment>
<keyword evidence="6 10" id="KW-0521">NADP</keyword>
<dbReference type="NCBIfam" id="TIGR00745">
    <property type="entry name" value="apbA_panE"/>
    <property type="match status" value="1"/>
</dbReference>
<organism evidence="13 14">
    <name type="scientific">Candidatus Lambdaproteobacteria bacterium RIFOXYD2_FULL_56_26</name>
    <dbReference type="NCBI Taxonomy" id="1817773"/>
    <lineage>
        <taxon>Bacteria</taxon>
        <taxon>Pseudomonadati</taxon>
        <taxon>Pseudomonadota</taxon>
        <taxon>Candidatus Lambdaproteobacteria</taxon>
    </lineage>
</organism>
<dbReference type="Proteomes" id="UP000177583">
    <property type="component" value="Unassembled WGS sequence"/>
</dbReference>
<dbReference type="SUPFAM" id="SSF51735">
    <property type="entry name" value="NAD(P)-binding Rossmann-fold domains"/>
    <property type="match status" value="1"/>
</dbReference>
<comment type="catalytic activity">
    <reaction evidence="9 10">
        <text>(R)-pantoate + NADP(+) = 2-dehydropantoate + NADPH + H(+)</text>
        <dbReference type="Rhea" id="RHEA:16233"/>
        <dbReference type="ChEBI" id="CHEBI:11561"/>
        <dbReference type="ChEBI" id="CHEBI:15378"/>
        <dbReference type="ChEBI" id="CHEBI:15980"/>
        <dbReference type="ChEBI" id="CHEBI:57783"/>
        <dbReference type="ChEBI" id="CHEBI:58349"/>
        <dbReference type="EC" id="1.1.1.169"/>
    </reaction>
</comment>
<dbReference type="InterPro" id="IPR008927">
    <property type="entry name" value="6-PGluconate_DH-like_C_sf"/>
</dbReference>
<dbReference type="InterPro" id="IPR013328">
    <property type="entry name" value="6PGD_dom2"/>
</dbReference>
<dbReference type="InterPro" id="IPR013332">
    <property type="entry name" value="KPR_N"/>
</dbReference>
<evidence type="ECO:0000259" key="12">
    <source>
        <dbReference type="Pfam" id="PF08546"/>
    </source>
</evidence>